<gene>
    <name evidence="2" type="ORF">HQ945_15960</name>
</gene>
<sequence length="213" mass="23606">MAVELPTPVLQAAKTLWEYHHIYDPLAKADLIIGLGSYDLRVADHCAALFHQGLAPRILFTGKSGNWTGNLYESSEAEAFAHRAVNLGVPAVSILIEPHATNIGENIRFARSMAGEHIQRVIMVTKPQTQRRVRATADAQWPEVATLVTAPLTRFEDQPTTAYSLEGLINEMVGDVHRMRIYPIKGYQTAQSIPVSVADAFEFLVAKGYHHHL</sequence>
<dbReference type="InterPro" id="IPR003848">
    <property type="entry name" value="DUF218"/>
</dbReference>
<dbReference type="InterPro" id="IPR014729">
    <property type="entry name" value="Rossmann-like_a/b/a_fold"/>
</dbReference>
<dbReference type="Proteomes" id="UP000550508">
    <property type="component" value="Unassembled WGS sequence"/>
</dbReference>
<dbReference type="Gene3D" id="3.40.50.620">
    <property type="entry name" value="HUPs"/>
    <property type="match status" value="1"/>
</dbReference>
<reference evidence="2 3" key="1">
    <citation type="submission" date="2020-05" db="EMBL/GenBank/DDBJ databases">
        <authorList>
            <person name="Kim M.K."/>
        </authorList>
    </citation>
    <scope>NUCLEOTIDE SEQUENCE [LARGE SCALE GENOMIC DNA]</scope>
    <source>
        <strain evidence="2 3">BT25</strain>
    </source>
</reference>
<dbReference type="Pfam" id="PF02698">
    <property type="entry name" value="DUF218"/>
    <property type="match status" value="1"/>
</dbReference>
<name>A0A849VV66_9HYPH</name>
<keyword evidence="3" id="KW-1185">Reference proteome</keyword>
<dbReference type="RefSeq" id="WP_113279905.1">
    <property type="nucleotide sequence ID" value="NZ_CP088292.1"/>
</dbReference>
<dbReference type="InterPro" id="IPR051599">
    <property type="entry name" value="Cell_Envelope_Assoc"/>
</dbReference>
<organism evidence="2 3">
    <name type="scientific">Phyllobacterium pellucidum</name>
    <dbReference type="NCBI Taxonomy" id="2740464"/>
    <lineage>
        <taxon>Bacteria</taxon>
        <taxon>Pseudomonadati</taxon>
        <taxon>Pseudomonadota</taxon>
        <taxon>Alphaproteobacteria</taxon>
        <taxon>Hyphomicrobiales</taxon>
        <taxon>Phyllobacteriaceae</taxon>
        <taxon>Phyllobacterium</taxon>
    </lineage>
</organism>
<dbReference type="PANTHER" id="PTHR30336">
    <property type="entry name" value="INNER MEMBRANE PROTEIN, PROBABLE PERMEASE"/>
    <property type="match status" value="1"/>
</dbReference>
<evidence type="ECO:0000259" key="1">
    <source>
        <dbReference type="Pfam" id="PF02698"/>
    </source>
</evidence>
<feature type="domain" description="DUF218" evidence="1">
    <location>
        <begin position="30"/>
        <end position="174"/>
    </location>
</feature>
<dbReference type="GO" id="GO:0005886">
    <property type="term" value="C:plasma membrane"/>
    <property type="evidence" value="ECO:0007669"/>
    <property type="project" value="TreeGrafter"/>
</dbReference>
<accession>A0A849VV66</accession>
<dbReference type="AlphaFoldDB" id="A0A849VV66"/>
<proteinExistence type="predicted"/>
<dbReference type="CDD" id="cd06259">
    <property type="entry name" value="YdcF-like"/>
    <property type="match status" value="1"/>
</dbReference>
<evidence type="ECO:0000313" key="3">
    <source>
        <dbReference type="Proteomes" id="UP000550508"/>
    </source>
</evidence>
<dbReference type="PANTHER" id="PTHR30336:SF20">
    <property type="entry name" value="DUF218 DOMAIN-CONTAINING PROTEIN"/>
    <property type="match status" value="1"/>
</dbReference>
<evidence type="ECO:0000313" key="2">
    <source>
        <dbReference type="EMBL" id="NTS32754.1"/>
    </source>
</evidence>
<dbReference type="EMBL" id="JABUMX010000003">
    <property type="protein sequence ID" value="NTS32754.1"/>
    <property type="molecule type" value="Genomic_DNA"/>
</dbReference>
<protein>
    <submittedName>
        <fullName evidence="2">YdcF family protein</fullName>
    </submittedName>
</protein>
<comment type="caution">
    <text evidence="2">The sequence shown here is derived from an EMBL/GenBank/DDBJ whole genome shotgun (WGS) entry which is preliminary data.</text>
</comment>